<organism evidence="1 2">
    <name type="scientific">Racocetra persica</name>
    <dbReference type="NCBI Taxonomy" id="160502"/>
    <lineage>
        <taxon>Eukaryota</taxon>
        <taxon>Fungi</taxon>
        <taxon>Fungi incertae sedis</taxon>
        <taxon>Mucoromycota</taxon>
        <taxon>Glomeromycotina</taxon>
        <taxon>Glomeromycetes</taxon>
        <taxon>Diversisporales</taxon>
        <taxon>Gigasporaceae</taxon>
        <taxon>Racocetra</taxon>
    </lineage>
</organism>
<dbReference type="Proteomes" id="UP000789920">
    <property type="component" value="Unassembled WGS sequence"/>
</dbReference>
<proteinExistence type="predicted"/>
<feature type="non-terminal residue" evidence="1">
    <location>
        <position position="487"/>
    </location>
</feature>
<comment type="caution">
    <text evidence="1">The sequence shown here is derived from an EMBL/GenBank/DDBJ whole genome shotgun (WGS) entry which is preliminary data.</text>
</comment>
<evidence type="ECO:0000313" key="2">
    <source>
        <dbReference type="Proteomes" id="UP000789920"/>
    </source>
</evidence>
<dbReference type="EMBL" id="CAJVQC010013946">
    <property type="protein sequence ID" value="CAG8652865.1"/>
    <property type="molecule type" value="Genomic_DNA"/>
</dbReference>
<accession>A0ACA9NFM7</accession>
<sequence>MDYQNSSDGFVLPYSNNLATESYNIASLRTARRRIMAYADNSSLSRTMTNHEINPLSFVSSHVTTHNHVYSVDDDSRKSSHTSLASTNAHEVSTLNSDTPLIDTSSSTPNNNNVIHDNNSALISPSVRSSRQFTHIHKKRLSRTMQHISSFIKLTVNISPTISFPVTIEKTYTVERLARQIEAEYAFKYGGIEERSIHEPLEVGLLYDVSMVALRFRDLVGDVLEHDCGNDLEYADIDFEFKDFDLDLDKDFVLNNYRESRENRESRRFSLPIISNNDGLQTNDNTIPLNQPIHSPTSFVSDSHLSLNPISVSQSSQSNFRSILSNVLALNYFQKFSIREFSVENLLFWLDIELFAAGTCDIEDNYFEEQQSTIIHAKYIYLTYIGANAPLQVNLSDEIRKDITWPLDDDCIVERNMFDEAQEAVYQLMKGHSFARFELSPEWKECEKIKMTDPKEYEDREMTEPLGCYFRPNMSLMLAITMALDDN</sequence>
<protein>
    <submittedName>
        <fullName evidence="1">18216_t:CDS:1</fullName>
    </submittedName>
</protein>
<keyword evidence="2" id="KW-1185">Reference proteome</keyword>
<evidence type="ECO:0000313" key="1">
    <source>
        <dbReference type="EMBL" id="CAG8652865.1"/>
    </source>
</evidence>
<name>A0ACA9NFM7_9GLOM</name>
<gene>
    <name evidence="1" type="ORF">RPERSI_LOCUS7952</name>
</gene>
<reference evidence="1" key="1">
    <citation type="submission" date="2021-06" db="EMBL/GenBank/DDBJ databases">
        <authorList>
            <person name="Kallberg Y."/>
            <person name="Tangrot J."/>
            <person name="Rosling A."/>
        </authorList>
    </citation>
    <scope>NUCLEOTIDE SEQUENCE</scope>
    <source>
        <strain evidence="1">MA461A</strain>
    </source>
</reference>